<dbReference type="EMBL" id="FWFZ01000006">
    <property type="protein sequence ID" value="SLN41552.1"/>
    <property type="molecule type" value="Genomic_DNA"/>
</dbReference>
<evidence type="ECO:0000256" key="1">
    <source>
        <dbReference type="SAM" id="SignalP"/>
    </source>
</evidence>
<dbReference type="AlphaFoldDB" id="A0A1Y5SIE4"/>
<feature type="chain" id="PRO_5012464180" description="Transferrin-binding protein B C-lobe/N-lobe beta barrel domain-containing protein" evidence="1">
    <location>
        <begin position="23"/>
        <end position="208"/>
    </location>
</feature>
<feature type="signal peptide" evidence="1">
    <location>
        <begin position="1"/>
        <end position="22"/>
    </location>
</feature>
<dbReference type="Gene3D" id="2.40.160.90">
    <property type="match status" value="1"/>
</dbReference>
<protein>
    <recommendedName>
        <fullName evidence="4">Transferrin-binding protein B C-lobe/N-lobe beta barrel domain-containing protein</fullName>
    </recommendedName>
</protein>
<accession>A0A1Y5SIE4</accession>
<keyword evidence="1" id="KW-0732">Signal</keyword>
<dbReference type="InterPro" id="IPR011250">
    <property type="entry name" value="OMP/PagP_B-barrel"/>
</dbReference>
<dbReference type="Proteomes" id="UP000193900">
    <property type="component" value="Unassembled WGS sequence"/>
</dbReference>
<keyword evidence="3" id="KW-1185">Reference proteome</keyword>
<evidence type="ECO:0000313" key="3">
    <source>
        <dbReference type="Proteomes" id="UP000193900"/>
    </source>
</evidence>
<dbReference type="PROSITE" id="PS51257">
    <property type="entry name" value="PROKAR_LIPOPROTEIN"/>
    <property type="match status" value="1"/>
</dbReference>
<evidence type="ECO:0008006" key="4">
    <source>
        <dbReference type="Google" id="ProtNLM"/>
    </source>
</evidence>
<gene>
    <name evidence="2" type="ORF">ROA7023_01666</name>
</gene>
<dbReference type="RefSeq" id="WP_085878530.1">
    <property type="nucleotide sequence ID" value="NZ_FWFZ01000006.1"/>
</dbReference>
<organism evidence="2 3">
    <name type="scientific">Roseisalinus antarcticus</name>
    <dbReference type="NCBI Taxonomy" id="254357"/>
    <lineage>
        <taxon>Bacteria</taxon>
        <taxon>Pseudomonadati</taxon>
        <taxon>Pseudomonadota</taxon>
        <taxon>Alphaproteobacteria</taxon>
        <taxon>Rhodobacterales</taxon>
        <taxon>Roseobacteraceae</taxon>
        <taxon>Roseisalinus</taxon>
    </lineage>
</organism>
<sequence>MIRKTFNFALSAGMAALLCACASGGGGVAPTAIAPTAIEPLGPSFAQSFAQSREIAGRLGLDDDNARASDPANLPTFGTATYDGIAQFGRSLDAPASLVIGRADLTVDFRTRAVSGRVTDMVSQRGRYTGELAIDGGRFDRGAGRRDAAMTLDLDGRISRPGVSARTIDASLLGVFANGGKAIAGFGEGVSRGPDGARPIEAVVAVER</sequence>
<dbReference type="SUPFAM" id="SSF56925">
    <property type="entry name" value="OMPA-like"/>
    <property type="match status" value="1"/>
</dbReference>
<dbReference type="OrthoDB" id="9800174at2"/>
<evidence type="ECO:0000313" key="2">
    <source>
        <dbReference type="EMBL" id="SLN41552.1"/>
    </source>
</evidence>
<reference evidence="2 3" key="1">
    <citation type="submission" date="2017-03" db="EMBL/GenBank/DDBJ databases">
        <authorList>
            <person name="Afonso C.L."/>
            <person name="Miller P.J."/>
            <person name="Scott M.A."/>
            <person name="Spackman E."/>
            <person name="Goraichik I."/>
            <person name="Dimitrov K.M."/>
            <person name="Suarez D.L."/>
            <person name="Swayne D.E."/>
        </authorList>
    </citation>
    <scope>NUCLEOTIDE SEQUENCE [LARGE SCALE GENOMIC DNA]</scope>
    <source>
        <strain evidence="2 3">CECT 7023</strain>
    </source>
</reference>
<proteinExistence type="predicted"/>
<name>A0A1Y5SIE4_9RHOB</name>